<dbReference type="InterPro" id="IPR006076">
    <property type="entry name" value="FAD-dep_OxRdtase"/>
</dbReference>
<feature type="domain" description="FAD dependent oxidoreductase" evidence="2">
    <location>
        <begin position="6"/>
        <end position="395"/>
    </location>
</feature>
<dbReference type="InterPro" id="IPR036188">
    <property type="entry name" value="FAD/NAD-bd_sf"/>
</dbReference>
<name>A0ABU0FMG6_9HYPH</name>
<dbReference type="EMBL" id="JAUSVK010000001">
    <property type="protein sequence ID" value="MDQ0395798.1"/>
    <property type="molecule type" value="Genomic_DNA"/>
</dbReference>
<dbReference type="Gene3D" id="3.50.50.60">
    <property type="entry name" value="FAD/NAD(P)-binding domain"/>
    <property type="match status" value="2"/>
</dbReference>
<dbReference type="PANTHER" id="PTHR13847:SF289">
    <property type="entry name" value="GLYCINE OXIDASE"/>
    <property type="match status" value="1"/>
</dbReference>
<dbReference type="SUPFAM" id="SSF54373">
    <property type="entry name" value="FAD-linked reductases, C-terminal domain"/>
    <property type="match status" value="1"/>
</dbReference>
<dbReference type="Pfam" id="PF01266">
    <property type="entry name" value="DAO"/>
    <property type="match status" value="1"/>
</dbReference>
<accession>A0ABU0FMG6</accession>
<keyword evidence="1 3" id="KW-0560">Oxidoreductase</keyword>
<proteinExistence type="predicted"/>
<dbReference type="GO" id="GO:0016491">
    <property type="term" value="F:oxidoreductase activity"/>
    <property type="evidence" value="ECO:0007669"/>
    <property type="project" value="UniProtKB-KW"/>
</dbReference>
<organism evidence="3 4">
    <name type="scientific">Labrys monachus</name>
    <dbReference type="NCBI Taxonomy" id="217067"/>
    <lineage>
        <taxon>Bacteria</taxon>
        <taxon>Pseudomonadati</taxon>
        <taxon>Pseudomonadota</taxon>
        <taxon>Alphaproteobacteria</taxon>
        <taxon>Hyphomicrobiales</taxon>
        <taxon>Xanthobacteraceae</taxon>
        <taxon>Labrys</taxon>
    </lineage>
</organism>
<evidence type="ECO:0000313" key="3">
    <source>
        <dbReference type="EMBL" id="MDQ0395798.1"/>
    </source>
</evidence>
<dbReference type="SUPFAM" id="SSF51905">
    <property type="entry name" value="FAD/NAD(P)-binding domain"/>
    <property type="match status" value="1"/>
</dbReference>
<comment type="caution">
    <text evidence="3">The sequence shown here is derived from an EMBL/GenBank/DDBJ whole genome shotgun (WGS) entry which is preliminary data.</text>
</comment>
<evidence type="ECO:0000256" key="1">
    <source>
        <dbReference type="ARBA" id="ARBA00023002"/>
    </source>
</evidence>
<gene>
    <name evidence="3" type="ORF">J3R73_005590</name>
</gene>
<dbReference type="RefSeq" id="WP_307435045.1">
    <property type="nucleotide sequence ID" value="NZ_JAUSVK010000001.1"/>
</dbReference>
<evidence type="ECO:0000259" key="2">
    <source>
        <dbReference type="Pfam" id="PF01266"/>
    </source>
</evidence>
<dbReference type="Proteomes" id="UP001237448">
    <property type="component" value="Unassembled WGS sequence"/>
</dbReference>
<sequence length="414" mass="43781">MAAEKAVVMGGGIVGLCCALALQRRGVATLLIDPARSPPPASYGNAGHIAIEQAEPLASQATLRSLPRRLALFGGPVSLPPRQAGRWLPFALRFARAARPDRFAAGRAALGSLLAQAMPAWRELSDSLEPRGLLREGGHAVVWHGEAAAARGLAAWQGTDVGQARFHAASRDELAWLATAMRTPPAGAVVFENTGQVADPAAVLSALDHAFRQAGGDRRTGFVRSLRLGGGLAEAVLDDGERLRPPHLVLSVGVESGALMAMLGVRAPIIAERGYHIQSPSHAWPAGMPPIVFEERSMIVTRFDSGLRAAGFVEFGRLDAPPDARKWRRLERHAAALGLPAAGPWNRWVGARPTLPDYLPAIGRMPQASNLVYAFGHQHLGLTLAPVTGAIVAALVAGERPPVPVAPFDLKRFG</sequence>
<evidence type="ECO:0000313" key="4">
    <source>
        <dbReference type="Proteomes" id="UP001237448"/>
    </source>
</evidence>
<dbReference type="EC" id="1.4.99.-" evidence="3"/>
<dbReference type="PANTHER" id="PTHR13847">
    <property type="entry name" value="SARCOSINE DEHYDROGENASE-RELATED"/>
    <property type="match status" value="1"/>
</dbReference>
<dbReference type="Gene3D" id="3.30.9.10">
    <property type="entry name" value="D-Amino Acid Oxidase, subunit A, domain 2"/>
    <property type="match status" value="1"/>
</dbReference>
<keyword evidence="4" id="KW-1185">Reference proteome</keyword>
<protein>
    <submittedName>
        <fullName evidence="3">D-amino-acid dehydrogenase</fullName>
        <ecNumber evidence="3">1.4.99.-</ecNumber>
    </submittedName>
</protein>
<reference evidence="3 4" key="1">
    <citation type="submission" date="2023-07" db="EMBL/GenBank/DDBJ databases">
        <title>Genomic Encyclopedia of Type Strains, Phase IV (KMG-IV): sequencing the most valuable type-strain genomes for metagenomic binning, comparative biology and taxonomic classification.</title>
        <authorList>
            <person name="Goeker M."/>
        </authorList>
    </citation>
    <scope>NUCLEOTIDE SEQUENCE [LARGE SCALE GENOMIC DNA]</scope>
    <source>
        <strain evidence="3 4">DSM 5896</strain>
    </source>
</reference>